<dbReference type="PANTHER" id="PTHR43708:SF5">
    <property type="entry name" value="CONSERVED EXPRESSED OXIDOREDUCTASE (EUROFUNG)-RELATED"/>
    <property type="match status" value="1"/>
</dbReference>
<dbReference type="GO" id="GO:0016491">
    <property type="term" value="F:oxidoreductase activity"/>
    <property type="evidence" value="ECO:0007669"/>
    <property type="project" value="UniProtKB-KW"/>
</dbReference>
<protein>
    <submittedName>
        <fullName evidence="5">Similar to Uncharacterized oxidoreductase C115.03 acc. no. O42896</fullName>
    </submittedName>
</protein>
<dbReference type="InterPro" id="IPR004104">
    <property type="entry name" value="Gfo/Idh/MocA-like_OxRdtase_C"/>
</dbReference>
<name>U4L9P3_PYROM</name>
<gene>
    <name evidence="5" type="ORF">PCON_01690</name>
</gene>
<evidence type="ECO:0000313" key="6">
    <source>
        <dbReference type="Proteomes" id="UP000018144"/>
    </source>
</evidence>
<dbReference type="AlphaFoldDB" id="U4L9P3"/>
<evidence type="ECO:0000256" key="2">
    <source>
        <dbReference type="ARBA" id="ARBA00023002"/>
    </source>
</evidence>
<dbReference type="GO" id="GO:0000166">
    <property type="term" value="F:nucleotide binding"/>
    <property type="evidence" value="ECO:0007669"/>
    <property type="project" value="InterPro"/>
</dbReference>
<dbReference type="Pfam" id="PF02894">
    <property type="entry name" value="GFO_IDH_MocA_C"/>
    <property type="match status" value="1"/>
</dbReference>
<feature type="domain" description="Gfo/Idh/MocA-like oxidoreductase N-terminal" evidence="3">
    <location>
        <begin position="3"/>
        <end position="121"/>
    </location>
</feature>
<dbReference type="STRING" id="1076935.U4L9P3"/>
<dbReference type="InterPro" id="IPR000683">
    <property type="entry name" value="Gfo/Idh/MocA-like_OxRdtase_N"/>
</dbReference>
<organism evidence="5 6">
    <name type="scientific">Pyronema omphalodes (strain CBS 100304)</name>
    <name type="common">Pyronema confluens</name>
    <dbReference type="NCBI Taxonomy" id="1076935"/>
    <lineage>
        <taxon>Eukaryota</taxon>
        <taxon>Fungi</taxon>
        <taxon>Dikarya</taxon>
        <taxon>Ascomycota</taxon>
        <taxon>Pezizomycotina</taxon>
        <taxon>Pezizomycetes</taxon>
        <taxon>Pezizales</taxon>
        <taxon>Pyronemataceae</taxon>
        <taxon>Pyronema</taxon>
    </lineage>
</organism>
<reference evidence="5 6" key="1">
    <citation type="journal article" date="2013" name="PLoS Genet.">
        <title>The genome and development-dependent transcriptomes of Pyronema confluens: a window into fungal evolution.</title>
        <authorList>
            <person name="Traeger S."/>
            <person name="Altegoer F."/>
            <person name="Freitag M."/>
            <person name="Gabaldon T."/>
            <person name="Kempken F."/>
            <person name="Kumar A."/>
            <person name="Marcet-Houben M."/>
            <person name="Poggeler S."/>
            <person name="Stajich J.E."/>
            <person name="Nowrousian M."/>
        </authorList>
    </citation>
    <scope>NUCLEOTIDE SEQUENCE [LARGE SCALE GENOMIC DNA]</scope>
    <source>
        <strain evidence="6">CBS 100304</strain>
        <tissue evidence="5">Vegetative mycelium</tissue>
    </source>
</reference>
<dbReference type="Proteomes" id="UP000018144">
    <property type="component" value="Unassembled WGS sequence"/>
</dbReference>
<dbReference type="OMA" id="WAHVVLN"/>
<dbReference type="InterPro" id="IPR036291">
    <property type="entry name" value="NAD(P)-bd_dom_sf"/>
</dbReference>
<proteinExistence type="inferred from homology"/>
<feature type="domain" description="Gfo/Idh/MocA-like oxidoreductase C-terminal" evidence="4">
    <location>
        <begin position="137"/>
        <end position="374"/>
    </location>
</feature>
<dbReference type="SUPFAM" id="SSF51735">
    <property type="entry name" value="NAD(P)-binding Rossmann-fold domains"/>
    <property type="match status" value="1"/>
</dbReference>
<dbReference type="eggNOG" id="KOG2742">
    <property type="taxonomic scope" value="Eukaryota"/>
</dbReference>
<evidence type="ECO:0000256" key="1">
    <source>
        <dbReference type="ARBA" id="ARBA00010928"/>
    </source>
</evidence>
<dbReference type="OrthoDB" id="2129491at2759"/>
<dbReference type="Pfam" id="PF01408">
    <property type="entry name" value="GFO_IDH_MocA"/>
    <property type="match status" value="1"/>
</dbReference>
<accession>U4L9P3</accession>
<evidence type="ECO:0000313" key="5">
    <source>
        <dbReference type="EMBL" id="CCX15415.1"/>
    </source>
</evidence>
<dbReference type="EMBL" id="HF936165">
    <property type="protein sequence ID" value="CCX15415.1"/>
    <property type="molecule type" value="Genomic_DNA"/>
</dbReference>
<sequence>MPINTCILGYGLSARTFQIPYIQLLPQFHLHSILQRTPTADNNAAQDHPGVKVYNNINDVCADPEIQLVIVSVANSVHYSITKQLLEAGKDVVVEKPFTVKAEEADELCQLAREKNHVLTVFQNRRWDADFLTLQTLLSQKKLGEIVSLESHFDRYKSPSSRKESWKTAPQPGNGVLFDLGAHLVDQVLTLFGLPDRIYGNVRDERGNSQDLDAKPGQEGFIDDAFDAVLYYDKPLDSSKGGIVIPKRGMVVKVSASQTSLCEKQVRFIVRGTEAGWVKYGLDLQEDQTKAGVRVEDQAFGRETEEMWGILTRPEGSEKVESKRGFYRGFFENLATAIEEGREKLKVKPEEAADVVRVLEAVVRSEVEGRVVALK</sequence>
<evidence type="ECO:0000259" key="3">
    <source>
        <dbReference type="Pfam" id="PF01408"/>
    </source>
</evidence>
<dbReference type="Gene3D" id="3.40.50.720">
    <property type="entry name" value="NAD(P)-binding Rossmann-like Domain"/>
    <property type="match status" value="1"/>
</dbReference>
<dbReference type="PANTHER" id="PTHR43708">
    <property type="entry name" value="CONSERVED EXPRESSED OXIDOREDUCTASE (EUROFUNG)"/>
    <property type="match status" value="1"/>
</dbReference>
<dbReference type="InterPro" id="IPR051317">
    <property type="entry name" value="Gfo/Idh/MocA_oxidoreduct"/>
</dbReference>
<keyword evidence="2" id="KW-0560">Oxidoreductase</keyword>
<dbReference type="Gene3D" id="3.30.360.10">
    <property type="entry name" value="Dihydrodipicolinate Reductase, domain 2"/>
    <property type="match status" value="1"/>
</dbReference>
<comment type="similarity">
    <text evidence="1">Belongs to the Gfo/Idh/MocA family.</text>
</comment>
<evidence type="ECO:0000259" key="4">
    <source>
        <dbReference type="Pfam" id="PF02894"/>
    </source>
</evidence>
<keyword evidence="6" id="KW-1185">Reference proteome</keyword>